<dbReference type="Proteomes" id="UP001163266">
    <property type="component" value="Chromosome"/>
</dbReference>
<dbReference type="NCBIfam" id="NF008211">
    <property type="entry name" value="PRK10974.1"/>
    <property type="match status" value="1"/>
</dbReference>
<evidence type="ECO:0000256" key="4">
    <source>
        <dbReference type="ARBA" id="ARBA00017470"/>
    </source>
</evidence>
<evidence type="ECO:0000256" key="2">
    <source>
        <dbReference type="ARBA" id="ARBA00008520"/>
    </source>
</evidence>
<evidence type="ECO:0000256" key="5">
    <source>
        <dbReference type="ARBA" id="ARBA00022448"/>
    </source>
</evidence>
<comment type="subunit">
    <text evidence="3">The complex is composed of two ATP-binding proteins (UgpC), two transmembrane proteins (UgpA and UgpE) and a solute-binding protein (UgpB).</text>
</comment>
<feature type="signal peptide" evidence="7">
    <location>
        <begin position="1"/>
        <end position="23"/>
    </location>
</feature>
<dbReference type="Gene3D" id="3.40.190.10">
    <property type="entry name" value="Periplasmic binding protein-like II"/>
    <property type="match status" value="2"/>
</dbReference>
<comment type="similarity">
    <text evidence="2">Belongs to the bacterial solute-binding protein 1 family.</text>
</comment>
<dbReference type="InterPro" id="IPR050490">
    <property type="entry name" value="Bact_solute-bd_prot1"/>
</dbReference>
<dbReference type="EMBL" id="CP110257">
    <property type="protein sequence ID" value="UZD55644.1"/>
    <property type="molecule type" value="Genomic_DNA"/>
</dbReference>
<organism evidence="8 9">
    <name type="scientific">Caldimonas aquatica</name>
    <dbReference type="NCBI Taxonomy" id="376175"/>
    <lineage>
        <taxon>Bacteria</taxon>
        <taxon>Pseudomonadati</taxon>
        <taxon>Pseudomonadota</taxon>
        <taxon>Betaproteobacteria</taxon>
        <taxon>Burkholderiales</taxon>
        <taxon>Sphaerotilaceae</taxon>
        <taxon>Caldimonas</taxon>
    </lineage>
</organism>
<comment type="subcellular location">
    <subcellularLocation>
        <location evidence="1">Periplasm</location>
    </subcellularLocation>
</comment>
<keyword evidence="6 7" id="KW-0732">Signal</keyword>
<evidence type="ECO:0000256" key="1">
    <source>
        <dbReference type="ARBA" id="ARBA00004418"/>
    </source>
</evidence>
<dbReference type="CDD" id="cd14748">
    <property type="entry name" value="PBP2_UgpB"/>
    <property type="match status" value="1"/>
</dbReference>
<keyword evidence="9" id="KW-1185">Reference proteome</keyword>
<reference evidence="8" key="1">
    <citation type="submission" date="2022-10" db="EMBL/GenBank/DDBJ databases">
        <title>Complete genome sequence of Schlegelella aquatica LMG 23380.</title>
        <authorList>
            <person name="Musilova J."/>
            <person name="Kourilova X."/>
            <person name="Bezdicek M."/>
            <person name="Hermankova K."/>
            <person name="Obruca S."/>
            <person name="Sedlar K."/>
        </authorList>
    </citation>
    <scope>NUCLEOTIDE SEQUENCE</scope>
    <source>
        <strain evidence="8">LMG 23380</strain>
    </source>
</reference>
<dbReference type="InterPro" id="IPR006059">
    <property type="entry name" value="SBP"/>
</dbReference>
<evidence type="ECO:0000256" key="7">
    <source>
        <dbReference type="SAM" id="SignalP"/>
    </source>
</evidence>
<evidence type="ECO:0000256" key="6">
    <source>
        <dbReference type="ARBA" id="ARBA00022729"/>
    </source>
</evidence>
<sequence length="439" mass="47872">MKLTLAAAAAAAVVTLSAAPARAQVEIQWWHSMTGALNERVIELANGFNASQKDYKVVPVFKGSYPESMTAAIAAFRAGNAPHILQVFEVGTATMMAAKGAIKPVHQLMKESGVEFDPKVYVPAVAGYYTDRKGNMLSLPFNSSTPVFYVNKDAFRKAGLDPEKAPKTWREFAVAAGKLKASGQACVYTTGWPSWVHIENFSAWHNLPIGTKENGIAGTDTQFTFNSPQHVAHIQMLGDFAKNGWFTYAGRRNEAEAKFFSGECAMLTSSSGAQANIRKNAKFDFSVNFLPYHDNVAGAPQNSIIGGASLWVMSGKKPADYKGVAEFFKYLSRPEVQAKWHQDTGYVPITLAAAELTRKSGYYEKVPGSDIAMRQLNHKPPTANSKGLRFGNFVQGREVIEEEIEAVLAGKKDAKTALDDAVRRGNELLRRFAATAKDS</sequence>
<dbReference type="RefSeq" id="WP_264893398.1">
    <property type="nucleotide sequence ID" value="NZ_CP110257.1"/>
</dbReference>
<dbReference type="PANTHER" id="PTHR43649">
    <property type="entry name" value="ARABINOSE-BINDING PROTEIN-RELATED"/>
    <property type="match status" value="1"/>
</dbReference>
<evidence type="ECO:0000256" key="3">
    <source>
        <dbReference type="ARBA" id="ARBA00011557"/>
    </source>
</evidence>
<keyword evidence="5" id="KW-0813">Transport</keyword>
<name>A0ABY6MUH1_9BURK</name>
<accession>A0ABY6MUH1</accession>
<proteinExistence type="inferred from homology"/>
<evidence type="ECO:0000313" key="8">
    <source>
        <dbReference type="EMBL" id="UZD55644.1"/>
    </source>
</evidence>
<dbReference type="Pfam" id="PF13416">
    <property type="entry name" value="SBP_bac_8"/>
    <property type="match status" value="1"/>
</dbReference>
<gene>
    <name evidence="8" type="primary">ugpB</name>
    <name evidence="8" type="ORF">OMP39_03385</name>
</gene>
<dbReference type="SUPFAM" id="SSF53850">
    <property type="entry name" value="Periplasmic binding protein-like II"/>
    <property type="match status" value="1"/>
</dbReference>
<evidence type="ECO:0000313" key="9">
    <source>
        <dbReference type="Proteomes" id="UP001163266"/>
    </source>
</evidence>
<dbReference type="PANTHER" id="PTHR43649:SF31">
    <property type="entry name" value="SN-GLYCEROL-3-PHOSPHATE-BINDING PERIPLASMIC PROTEIN UGPB"/>
    <property type="match status" value="1"/>
</dbReference>
<feature type="chain" id="PRO_5045661771" description="sn-glycerol-3-phosphate-binding periplasmic protein UgpB" evidence="7">
    <location>
        <begin position="24"/>
        <end position="439"/>
    </location>
</feature>
<protein>
    <recommendedName>
        <fullName evidence="4">sn-glycerol-3-phosphate-binding periplasmic protein UgpB</fullName>
    </recommendedName>
</protein>